<evidence type="ECO:0000313" key="2">
    <source>
        <dbReference type="RefSeq" id="XP_027195245.1"/>
    </source>
</evidence>
<dbReference type="Proteomes" id="UP000515146">
    <property type="component" value="Unplaced"/>
</dbReference>
<protein>
    <submittedName>
        <fullName evidence="2">Uncharacterized protein LOC113789853</fullName>
    </submittedName>
</protein>
<accession>A0A6P6XP44</accession>
<reference evidence="2" key="1">
    <citation type="submission" date="2025-08" db="UniProtKB">
        <authorList>
            <consortium name="RefSeq"/>
        </authorList>
    </citation>
    <scope>IDENTIFICATION</scope>
    <source>
        <strain evidence="2">Airmid</strain>
    </source>
</reference>
<dbReference type="OrthoDB" id="10642763at2759"/>
<keyword evidence="1" id="KW-1185">Reference proteome</keyword>
<dbReference type="AlphaFoldDB" id="A0A6P6XP44"/>
<dbReference type="RefSeq" id="XP_027195245.1">
    <property type="nucleotide sequence ID" value="XM_027339444.1"/>
</dbReference>
<dbReference type="KEGG" id="dpte:113789853"/>
<gene>
    <name evidence="2" type="primary">LOC113789853</name>
</gene>
<evidence type="ECO:0000313" key="1">
    <source>
        <dbReference type="Proteomes" id="UP000515146"/>
    </source>
</evidence>
<name>A0A6P6XP44_DERPT</name>
<proteinExistence type="predicted"/>
<sequence length="172" mass="20833">MKKIITVCKHPGKHVNCFQEIKKSLTLFTALIRGHHHFSCSSCRERNISCQCLDIQTSDDHDYNAKDNNNKNLRKKLSFNNKYYGGYYHHHHQYYHYNMAQTMNPYQQQQQPHYYYRHQHRHYPKKHILRRTQSYFSFNTNEFLVTKTMMDNGNAVDENQLDSNQQKNKMIK</sequence>
<dbReference type="InParanoid" id="A0A6P6XP44"/>
<organism evidence="1 2">
    <name type="scientific">Dermatophagoides pteronyssinus</name>
    <name type="common">European house dust mite</name>
    <dbReference type="NCBI Taxonomy" id="6956"/>
    <lineage>
        <taxon>Eukaryota</taxon>
        <taxon>Metazoa</taxon>
        <taxon>Ecdysozoa</taxon>
        <taxon>Arthropoda</taxon>
        <taxon>Chelicerata</taxon>
        <taxon>Arachnida</taxon>
        <taxon>Acari</taxon>
        <taxon>Acariformes</taxon>
        <taxon>Sarcoptiformes</taxon>
        <taxon>Astigmata</taxon>
        <taxon>Psoroptidia</taxon>
        <taxon>Analgoidea</taxon>
        <taxon>Pyroglyphidae</taxon>
        <taxon>Dermatophagoidinae</taxon>
        <taxon>Dermatophagoides</taxon>
    </lineage>
</organism>